<organism evidence="2 3">
    <name type="scientific">Steinernema hermaphroditum</name>
    <dbReference type="NCBI Taxonomy" id="289476"/>
    <lineage>
        <taxon>Eukaryota</taxon>
        <taxon>Metazoa</taxon>
        <taxon>Ecdysozoa</taxon>
        <taxon>Nematoda</taxon>
        <taxon>Chromadorea</taxon>
        <taxon>Rhabditida</taxon>
        <taxon>Tylenchina</taxon>
        <taxon>Panagrolaimomorpha</taxon>
        <taxon>Strongyloidoidea</taxon>
        <taxon>Steinernematidae</taxon>
        <taxon>Steinernema</taxon>
    </lineage>
</organism>
<protein>
    <submittedName>
        <fullName evidence="2">Uncharacterized protein</fullName>
    </submittedName>
</protein>
<evidence type="ECO:0000256" key="1">
    <source>
        <dbReference type="SAM" id="MobiDB-lite"/>
    </source>
</evidence>
<evidence type="ECO:0000313" key="2">
    <source>
        <dbReference type="EMBL" id="KAK0400205.1"/>
    </source>
</evidence>
<comment type="caution">
    <text evidence="2">The sequence shown here is derived from an EMBL/GenBank/DDBJ whole genome shotgun (WGS) entry which is preliminary data.</text>
</comment>
<proteinExistence type="predicted"/>
<feature type="region of interest" description="Disordered" evidence="1">
    <location>
        <begin position="54"/>
        <end position="92"/>
    </location>
</feature>
<dbReference type="Proteomes" id="UP001175271">
    <property type="component" value="Unassembled WGS sequence"/>
</dbReference>
<dbReference type="EMBL" id="JAUCMV010000005">
    <property type="protein sequence ID" value="KAK0400205.1"/>
    <property type="molecule type" value="Genomic_DNA"/>
</dbReference>
<accession>A0AA39LK98</accession>
<feature type="compositionally biased region" description="Polar residues" evidence="1">
    <location>
        <begin position="83"/>
        <end position="92"/>
    </location>
</feature>
<evidence type="ECO:0000313" key="3">
    <source>
        <dbReference type="Proteomes" id="UP001175271"/>
    </source>
</evidence>
<gene>
    <name evidence="2" type="ORF">QR680_003402</name>
</gene>
<sequence length="92" mass="10879">MLSRREHRHSRDPDCIALQSLKCRHSHSSIRHSAGVDHVCDDIELEKKEKWKKRERIGAPRTKTQQQRWQLKRKGRPILRAQPESSTTSCEQ</sequence>
<reference evidence="2" key="1">
    <citation type="submission" date="2023-06" db="EMBL/GenBank/DDBJ databases">
        <title>Genomic analysis of the entomopathogenic nematode Steinernema hermaphroditum.</title>
        <authorList>
            <person name="Schwarz E.M."/>
            <person name="Heppert J.K."/>
            <person name="Baniya A."/>
            <person name="Schwartz H.T."/>
            <person name="Tan C.-H."/>
            <person name="Antoshechkin I."/>
            <person name="Sternberg P.W."/>
            <person name="Goodrich-Blair H."/>
            <person name="Dillman A.R."/>
        </authorList>
    </citation>
    <scope>NUCLEOTIDE SEQUENCE</scope>
    <source>
        <strain evidence="2">PS9179</strain>
        <tissue evidence="2">Whole animal</tissue>
    </source>
</reference>
<keyword evidence="3" id="KW-1185">Reference proteome</keyword>
<dbReference type="AlphaFoldDB" id="A0AA39LK98"/>
<name>A0AA39LK98_9BILA</name>